<keyword evidence="1" id="KW-0472">Membrane</keyword>
<evidence type="ECO:0000313" key="3">
    <source>
        <dbReference type="Proteomes" id="UP000028091"/>
    </source>
</evidence>
<reference evidence="2 3" key="1">
    <citation type="submission" date="2012-09" db="EMBL/GenBank/DDBJ databases">
        <title>Genome Sequence of Bacillus sp. DW5-4.</title>
        <authorList>
            <person name="Lai Q."/>
            <person name="Liu Y."/>
            <person name="Shao Z."/>
        </authorList>
    </citation>
    <scope>NUCLEOTIDE SEQUENCE [LARGE SCALE GENOMIC DNA]</scope>
    <source>
        <strain evidence="2 3">DW5-4</strain>
    </source>
</reference>
<evidence type="ECO:0000313" key="2">
    <source>
        <dbReference type="EMBL" id="KEP26968.1"/>
    </source>
</evidence>
<dbReference type="EMBL" id="JOTP01000006">
    <property type="protein sequence ID" value="KEP26968.1"/>
    <property type="molecule type" value="Genomic_DNA"/>
</dbReference>
<keyword evidence="3" id="KW-1185">Reference proteome</keyword>
<keyword evidence="1" id="KW-1133">Transmembrane helix</keyword>
<accession>A0A081LCJ2</accession>
<gene>
    <name evidence="2" type="ORF">BA70_17285</name>
</gene>
<evidence type="ECO:0000256" key="1">
    <source>
        <dbReference type="SAM" id="Phobius"/>
    </source>
</evidence>
<feature type="transmembrane region" description="Helical" evidence="1">
    <location>
        <begin position="105"/>
        <end position="122"/>
    </location>
</feature>
<dbReference type="PROSITE" id="PS51257">
    <property type="entry name" value="PROKAR_LIPOPROTEIN"/>
    <property type="match status" value="1"/>
</dbReference>
<comment type="caution">
    <text evidence="2">The sequence shown here is derived from an EMBL/GenBank/DDBJ whole genome shotgun (WGS) entry which is preliminary data.</text>
</comment>
<feature type="transmembrane region" description="Helical" evidence="1">
    <location>
        <begin position="134"/>
        <end position="154"/>
    </location>
</feature>
<protein>
    <submittedName>
        <fullName evidence="2">Uncharacterized protein</fullName>
    </submittedName>
</protein>
<dbReference type="Proteomes" id="UP000028091">
    <property type="component" value="Unassembled WGS sequence"/>
</dbReference>
<dbReference type="AlphaFoldDB" id="A0A081LCJ2"/>
<feature type="transmembrane region" description="Helical" evidence="1">
    <location>
        <begin position="60"/>
        <end position="85"/>
    </location>
</feature>
<keyword evidence="1" id="KW-0812">Transmembrane</keyword>
<feature type="transmembrane region" description="Helical" evidence="1">
    <location>
        <begin position="21"/>
        <end position="40"/>
    </location>
</feature>
<name>A0A081LCJ2_9BACI</name>
<organism evidence="2 3">
    <name type="scientific">Bacillus zhangzhouensis</name>
    <dbReference type="NCBI Taxonomy" id="1178540"/>
    <lineage>
        <taxon>Bacteria</taxon>
        <taxon>Bacillati</taxon>
        <taxon>Bacillota</taxon>
        <taxon>Bacilli</taxon>
        <taxon>Bacillales</taxon>
        <taxon>Bacillaceae</taxon>
        <taxon>Bacillus</taxon>
    </lineage>
</organism>
<feature type="transmembrane region" description="Helical" evidence="1">
    <location>
        <begin position="161"/>
        <end position="180"/>
    </location>
</feature>
<proteinExistence type="predicted"/>
<sequence length="184" mass="21355">MSDLVHRKDGRSSSHLFLKKLQVCILIFGSCILNVIALYIHGIETITPFVYSLNIERPTVLLIIILFILSITTIGMYLILTYLIFKVALKLIFKNEQINKLISKYLFLFVLYGYAFVSIWNLLDKIVWFEFNPIVLTIPISNILSYFLICFLLYEYLLNTKVFIIPFVIVGFIVIINKFGELAL</sequence>